<dbReference type="PANTHER" id="PTHR10815:SF13">
    <property type="entry name" value="METHYLATED-DNA--PROTEIN-CYSTEINE METHYLTRANSFERASE"/>
    <property type="match status" value="1"/>
</dbReference>
<evidence type="ECO:0000256" key="1">
    <source>
        <dbReference type="ARBA" id="ARBA00001286"/>
    </source>
</evidence>
<dbReference type="GO" id="GO:0032259">
    <property type="term" value="P:methylation"/>
    <property type="evidence" value="ECO:0007669"/>
    <property type="project" value="UniProtKB-KW"/>
</dbReference>
<feature type="domain" description="Methylated-DNA-[protein]-cysteine S-methyltransferase DNA binding" evidence="7">
    <location>
        <begin position="183"/>
        <end position="258"/>
    </location>
</feature>
<evidence type="ECO:0000256" key="5">
    <source>
        <dbReference type="ARBA" id="ARBA00023204"/>
    </source>
</evidence>
<gene>
    <name evidence="8" type="ORF">E0F88_25650</name>
</gene>
<dbReference type="Gene3D" id="3.30.160.70">
    <property type="entry name" value="Methylated DNA-protein cysteine methyltransferase domain"/>
    <property type="match status" value="1"/>
</dbReference>
<dbReference type="CDD" id="cd06445">
    <property type="entry name" value="ATase"/>
    <property type="match status" value="1"/>
</dbReference>
<keyword evidence="5" id="KW-0234">DNA repair</keyword>
<dbReference type="AlphaFoldDB" id="A0A4R5DHA2"/>
<dbReference type="SUPFAM" id="SSF46767">
    <property type="entry name" value="Methylated DNA-protein cysteine methyltransferase, C-terminal domain"/>
    <property type="match status" value="1"/>
</dbReference>
<dbReference type="GO" id="GO:0003908">
    <property type="term" value="F:methylated-DNA-[protein]-cysteine S-methyltransferase activity"/>
    <property type="evidence" value="ECO:0007669"/>
    <property type="project" value="UniProtKB-EC"/>
</dbReference>
<dbReference type="InterPro" id="IPR036631">
    <property type="entry name" value="MGMT_N_sf"/>
</dbReference>
<keyword evidence="9" id="KW-1185">Reference proteome</keyword>
<dbReference type="OrthoDB" id="9802228at2"/>
<evidence type="ECO:0000256" key="6">
    <source>
        <dbReference type="ARBA" id="ARBA00049348"/>
    </source>
</evidence>
<sequence>MQENNCFDFNEITAALSYFRSLRFDLFWEKSQAEPVHSGKAKLLTDWSGGCEPEKLVSYLNPVFIREQILKTNLVFKNRSDCYTKILIEPLNTDDFKKLPLEINYSFSHGWFGKILIASTSVGICFVGFADEDDEEAMKDLKRRFPFGILQNRPDTYQECVIRFLENPNQNVETINLHLKGTPFQFAIWKELLQIPFGGLVSYGALTNDIKNARAAGTAVGDNPVAFLIPCHRVVRGNGEFGPYFWGADRKAVLICWEAFMAKKLRD</sequence>
<evidence type="ECO:0000256" key="3">
    <source>
        <dbReference type="ARBA" id="ARBA00022679"/>
    </source>
</evidence>
<keyword evidence="2 8" id="KW-0489">Methyltransferase</keyword>
<dbReference type="PANTHER" id="PTHR10815">
    <property type="entry name" value="METHYLATED-DNA--PROTEIN-CYSTEINE METHYLTRANSFERASE"/>
    <property type="match status" value="1"/>
</dbReference>
<evidence type="ECO:0000256" key="4">
    <source>
        <dbReference type="ARBA" id="ARBA00022763"/>
    </source>
</evidence>
<dbReference type="SUPFAM" id="SSF53155">
    <property type="entry name" value="Methylated DNA-protein cysteine methyltransferase domain"/>
    <property type="match status" value="1"/>
</dbReference>
<dbReference type="NCBIfam" id="TIGR00589">
    <property type="entry name" value="ogt"/>
    <property type="match status" value="1"/>
</dbReference>
<dbReference type="Gene3D" id="1.10.10.10">
    <property type="entry name" value="Winged helix-like DNA-binding domain superfamily/Winged helix DNA-binding domain"/>
    <property type="match status" value="1"/>
</dbReference>
<evidence type="ECO:0000313" key="9">
    <source>
        <dbReference type="Proteomes" id="UP000294850"/>
    </source>
</evidence>
<organism evidence="8 9">
    <name type="scientific">Dyadobacter psychrotolerans</name>
    <dbReference type="NCBI Taxonomy" id="2541721"/>
    <lineage>
        <taxon>Bacteria</taxon>
        <taxon>Pseudomonadati</taxon>
        <taxon>Bacteroidota</taxon>
        <taxon>Cytophagia</taxon>
        <taxon>Cytophagales</taxon>
        <taxon>Spirosomataceae</taxon>
        <taxon>Dyadobacter</taxon>
    </lineage>
</organism>
<name>A0A4R5DHA2_9BACT</name>
<dbReference type="InterPro" id="IPR014048">
    <property type="entry name" value="MethylDNA_cys_MeTrfase_DNA-bd"/>
</dbReference>
<dbReference type="PROSITE" id="PS00374">
    <property type="entry name" value="MGMT"/>
    <property type="match status" value="1"/>
</dbReference>
<accession>A0A4R5DHA2</accession>
<comment type="catalytic activity">
    <reaction evidence="6">
        <text>a 6-O-methyl-2'-deoxyguanosine in DNA + L-cysteinyl-[protein] = S-methyl-L-cysteinyl-[protein] + a 2'-deoxyguanosine in DNA</text>
        <dbReference type="Rhea" id="RHEA:24000"/>
        <dbReference type="Rhea" id="RHEA-COMP:10131"/>
        <dbReference type="Rhea" id="RHEA-COMP:10132"/>
        <dbReference type="Rhea" id="RHEA-COMP:11367"/>
        <dbReference type="Rhea" id="RHEA-COMP:11368"/>
        <dbReference type="ChEBI" id="CHEBI:29950"/>
        <dbReference type="ChEBI" id="CHEBI:82612"/>
        <dbReference type="ChEBI" id="CHEBI:85445"/>
        <dbReference type="ChEBI" id="CHEBI:85448"/>
        <dbReference type="EC" id="2.1.1.63"/>
    </reaction>
</comment>
<dbReference type="InterPro" id="IPR001497">
    <property type="entry name" value="MethylDNA_cys_MeTrfase_AS"/>
</dbReference>
<comment type="caution">
    <text evidence="8">The sequence shown here is derived from an EMBL/GenBank/DDBJ whole genome shotgun (WGS) entry which is preliminary data.</text>
</comment>
<keyword evidence="3 8" id="KW-0808">Transferase</keyword>
<dbReference type="EMBL" id="SMFL01000012">
    <property type="protein sequence ID" value="TDE11300.1"/>
    <property type="molecule type" value="Genomic_DNA"/>
</dbReference>
<evidence type="ECO:0000259" key="7">
    <source>
        <dbReference type="Pfam" id="PF01035"/>
    </source>
</evidence>
<evidence type="ECO:0000313" key="8">
    <source>
        <dbReference type="EMBL" id="TDE11300.1"/>
    </source>
</evidence>
<dbReference type="RefSeq" id="WP_131961147.1">
    <property type="nucleotide sequence ID" value="NZ_SMFL01000012.1"/>
</dbReference>
<evidence type="ECO:0000256" key="2">
    <source>
        <dbReference type="ARBA" id="ARBA00022603"/>
    </source>
</evidence>
<dbReference type="Proteomes" id="UP000294850">
    <property type="component" value="Unassembled WGS sequence"/>
</dbReference>
<dbReference type="Pfam" id="PF01035">
    <property type="entry name" value="DNA_binding_1"/>
    <property type="match status" value="1"/>
</dbReference>
<protein>
    <submittedName>
        <fullName evidence="8">Methylated-DNA--[protein]-cysteine S-methyltransferase</fullName>
    </submittedName>
</protein>
<dbReference type="InterPro" id="IPR036217">
    <property type="entry name" value="MethylDNA_cys_MeTrfase_DNAb"/>
</dbReference>
<proteinExistence type="predicted"/>
<keyword evidence="4" id="KW-0227">DNA damage</keyword>
<dbReference type="GO" id="GO:0006281">
    <property type="term" value="P:DNA repair"/>
    <property type="evidence" value="ECO:0007669"/>
    <property type="project" value="UniProtKB-KW"/>
</dbReference>
<dbReference type="InterPro" id="IPR036388">
    <property type="entry name" value="WH-like_DNA-bd_sf"/>
</dbReference>
<comment type="catalytic activity">
    <reaction evidence="1">
        <text>a 4-O-methyl-thymidine in DNA + L-cysteinyl-[protein] = a thymidine in DNA + S-methyl-L-cysteinyl-[protein]</text>
        <dbReference type="Rhea" id="RHEA:53428"/>
        <dbReference type="Rhea" id="RHEA-COMP:10131"/>
        <dbReference type="Rhea" id="RHEA-COMP:10132"/>
        <dbReference type="Rhea" id="RHEA-COMP:13555"/>
        <dbReference type="Rhea" id="RHEA-COMP:13556"/>
        <dbReference type="ChEBI" id="CHEBI:29950"/>
        <dbReference type="ChEBI" id="CHEBI:82612"/>
        <dbReference type="ChEBI" id="CHEBI:137386"/>
        <dbReference type="ChEBI" id="CHEBI:137387"/>
        <dbReference type="EC" id="2.1.1.63"/>
    </reaction>
</comment>
<reference evidence="8 9" key="1">
    <citation type="submission" date="2019-03" db="EMBL/GenBank/DDBJ databases">
        <title>Dyadobacter AR-3-6 sp. nov., isolated from arctic soil.</title>
        <authorList>
            <person name="Chaudhary D.K."/>
        </authorList>
    </citation>
    <scope>NUCLEOTIDE SEQUENCE [LARGE SCALE GENOMIC DNA]</scope>
    <source>
        <strain evidence="8 9">AR-3-6</strain>
    </source>
</reference>